<dbReference type="EMBL" id="QGMK01000049">
    <property type="protein sequence ID" value="TVY84856.1"/>
    <property type="molecule type" value="Genomic_DNA"/>
</dbReference>
<keyword evidence="3" id="KW-1185">Reference proteome</keyword>
<dbReference type="AlphaFoldDB" id="A0A8T9CI43"/>
<evidence type="ECO:0000256" key="1">
    <source>
        <dbReference type="SAM" id="Phobius"/>
    </source>
</evidence>
<evidence type="ECO:0000313" key="2">
    <source>
        <dbReference type="EMBL" id="TVY84856.1"/>
    </source>
</evidence>
<accession>A0A8T9CI43</accession>
<name>A0A8T9CI43_9HELO</name>
<feature type="transmembrane region" description="Helical" evidence="1">
    <location>
        <begin position="311"/>
        <end position="329"/>
    </location>
</feature>
<gene>
    <name evidence="2" type="ORF">LSUE1_G001301</name>
</gene>
<sequence>MSGNPKTQVVKEKKWVRALYALPILAAVYGAQKTMGVTVEIMTPMLQTAVKEGKIDSGNGVVAPLHKQFFGVKGLDDFMAIFVAFFTPILGNFDPASGKQGMAFGGDLIALQTIWLVEGIRRGNHTTVAHLLLIMSSPTILGLLFQVKGLGFIAPIWFFFHYVQSPLENYQAADERLTQVGPAKTLIPTIVLSYLLPTIAMTSVSGLENRQWINGLFWQLFPLSAAIYQRVFGLLVKDTTEVDRIANPEADLPYLRRAYRFAGITAAALNIYARYSSPASLMAVFFQGISTPSAVSNILEGAAKFLRYDQIATFGAGTIWTMLSFWDLKKTGKVQAGWLKVLGIYGATTFVAGPGAAMMALWAWREEVLAARKKVAAKNN</sequence>
<dbReference type="OrthoDB" id="10029326at2759"/>
<keyword evidence="1" id="KW-0812">Transmembrane</keyword>
<keyword evidence="1" id="KW-0472">Membrane</keyword>
<evidence type="ECO:0008006" key="4">
    <source>
        <dbReference type="Google" id="ProtNLM"/>
    </source>
</evidence>
<feature type="transmembrane region" description="Helical" evidence="1">
    <location>
        <begin position="131"/>
        <end position="160"/>
    </location>
</feature>
<reference evidence="2 3" key="1">
    <citation type="submission" date="2018-05" db="EMBL/GenBank/DDBJ databases">
        <title>Genome sequencing and assembly of the regulated plant pathogen Lachnellula willkommii and related sister species for the development of diagnostic species identification markers.</title>
        <authorList>
            <person name="Giroux E."/>
            <person name="Bilodeau G."/>
        </authorList>
    </citation>
    <scope>NUCLEOTIDE SEQUENCE [LARGE SCALE GENOMIC DNA]</scope>
    <source>
        <strain evidence="2 3">CBS 268.59</strain>
    </source>
</reference>
<comment type="caution">
    <text evidence="2">The sequence shown here is derived from an EMBL/GenBank/DDBJ whole genome shotgun (WGS) entry which is preliminary data.</text>
</comment>
<proteinExistence type="predicted"/>
<organism evidence="2 3">
    <name type="scientific">Lachnellula suecica</name>
    <dbReference type="NCBI Taxonomy" id="602035"/>
    <lineage>
        <taxon>Eukaryota</taxon>
        <taxon>Fungi</taxon>
        <taxon>Dikarya</taxon>
        <taxon>Ascomycota</taxon>
        <taxon>Pezizomycotina</taxon>
        <taxon>Leotiomycetes</taxon>
        <taxon>Helotiales</taxon>
        <taxon>Lachnaceae</taxon>
        <taxon>Lachnellula</taxon>
    </lineage>
</organism>
<evidence type="ECO:0000313" key="3">
    <source>
        <dbReference type="Proteomes" id="UP000469558"/>
    </source>
</evidence>
<keyword evidence="1" id="KW-1133">Transmembrane helix</keyword>
<protein>
    <recommendedName>
        <fullName evidence="4">Paxilline synthesis protein A</fullName>
    </recommendedName>
</protein>
<feature type="transmembrane region" description="Helical" evidence="1">
    <location>
        <begin position="341"/>
        <end position="364"/>
    </location>
</feature>
<dbReference type="Proteomes" id="UP000469558">
    <property type="component" value="Unassembled WGS sequence"/>
</dbReference>